<organism evidence="2 5">
    <name type="scientific">Mycolicibacterium rufum</name>
    <dbReference type="NCBI Taxonomy" id="318424"/>
    <lineage>
        <taxon>Bacteria</taxon>
        <taxon>Bacillati</taxon>
        <taxon>Actinomycetota</taxon>
        <taxon>Actinomycetes</taxon>
        <taxon>Mycobacteriales</taxon>
        <taxon>Mycobacteriaceae</taxon>
        <taxon>Mycolicibacterium</taxon>
    </lineage>
</organism>
<dbReference type="Proteomes" id="UP001055159">
    <property type="component" value="Chromosome"/>
</dbReference>
<keyword evidence="1" id="KW-1133">Transmembrane helix</keyword>
<evidence type="ECO:0000313" key="4">
    <source>
        <dbReference type="Proteomes" id="UP001055159"/>
    </source>
</evidence>
<reference evidence="3" key="3">
    <citation type="submission" date="2022-08" db="EMBL/GenBank/DDBJ databases">
        <title>Whole genome sequencing of non-tuberculosis mycobacteria type-strains.</title>
        <authorList>
            <person name="Igarashi Y."/>
            <person name="Osugi A."/>
            <person name="Mitarai S."/>
        </authorList>
    </citation>
    <scope>NUCLEOTIDE SEQUENCE</scope>
    <source>
        <strain evidence="3">JCM 16372</strain>
    </source>
</reference>
<keyword evidence="1" id="KW-0812">Transmembrane</keyword>
<name>A0A9X3BR82_9MYCO</name>
<evidence type="ECO:0000313" key="3">
    <source>
        <dbReference type="EMBL" id="ULP36502.1"/>
    </source>
</evidence>
<evidence type="ECO:0000313" key="5">
    <source>
        <dbReference type="Proteomes" id="UP001140272"/>
    </source>
</evidence>
<feature type="transmembrane region" description="Helical" evidence="1">
    <location>
        <begin position="85"/>
        <end position="110"/>
    </location>
</feature>
<evidence type="ECO:0000256" key="1">
    <source>
        <dbReference type="SAM" id="Phobius"/>
    </source>
</evidence>
<dbReference type="Pfam" id="PF11188">
    <property type="entry name" value="DUF2975"/>
    <property type="match status" value="1"/>
</dbReference>
<keyword evidence="1" id="KW-0472">Membrane</keyword>
<evidence type="ECO:0000313" key="2">
    <source>
        <dbReference type="EMBL" id="MCV7071126.1"/>
    </source>
</evidence>
<dbReference type="Proteomes" id="UP001140272">
    <property type="component" value="Unassembled WGS sequence"/>
</dbReference>
<dbReference type="AlphaFoldDB" id="A0A9X3BR82"/>
<keyword evidence="4" id="KW-1185">Reference proteome</keyword>
<dbReference type="EMBL" id="JACKRN010000442">
    <property type="protein sequence ID" value="MCV7071126.1"/>
    <property type="molecule type" value="Genomic_DNA"/>
</dbReference>
<proteinExistence type="predicted"/>
<reference evidence="2" key="2">
    <citation type="journal article" date="2022" name="BMC Genomics">
        <title>Comparative genome analysis of mycobacteria focusing on tRNA and non-coding RNA.</title>
        <authorList>
            <person name="Behra P.R.K."/>
            <person name="Pettersson B.M.F."/>
            <person name="Ramesh M."/>
            <person name="Das S."/>
            <person name="Dasgupta S."/>
            <person name="Kirsebom L.A."/>
        </authorList>
    </citation>
    <scope>NUCLEOTIDE SEQUENCE</scope>
    <source>
        <strain evidence="2">DSM 45406</strain>
    </source>
</reference>
<dbReference type="EMBL" id="CP092427">
    <property type="protein sequence ID" value="ULP36502.1"/>
    <property type="molecule type" value="Genomic_DNA"/>
</dbReference>
<accession>A0A9X3BR82</accession>
<reference evidence="2" key="1">
    <citation type="submission" date="2020-07" db="EMBL/GenBank/DDBJ databases">
        <authorList>
            <person name="Pettersson B.M.F."/>
            <person name="Behra P.R.K."/>
            <person name="Ramesh M."/>
            <person name="Das S."/>
            <person name="Dasgupta S."/>
            <person name="Kirsebom L.A."/>
        </authorList>
    </citation>
    <scope>NUCLEOTIDE SEQUENCE</scope>
    <source>
        <strain evidence="2">DSM 45406</strain>
    </source>
</reference>
<gene>
    <name evidence="2" type="ORF">H7H73_12510</name>
    <name evidence="3" type="ORF">MJO55_25505</name>
</gene>
<dbReference type="InterPro" id="IPR021354">
    <property type="entry name" value="DUF2975"/>
</dbReference>
<protein>
    <submittedName>
        <fullName evidence="2">DUF2975 domain-containing protein</fullName>
    </submittedName>
</protein>
<feature type="transmembrane region" description="Helical" evidence="1">
    <location>
        <begin position="53"/>
        <end position="73"/>
    </location>
</feature>
<sequence>MTALRRVVPVAKAFLVALFAVLVLLQWFSLPGQFAHMAQETPEQAHLRWPMTAVAASLVLCVQIVVVCTWRLLTLVREDRIFTIASLVWVDVIAGAMFAGWSVFLGLFVYVGVHATDPGLPLLMFLLLVCGAVLGLLIVVLRELLRQAVTLRSEMDAVI</sequence>
<feature type="transmembrane region" description="Helical" evidence="1">
    <location>
        <begin position="122"/>
        <end position="145"/>
    </location>
</feature>
<dbReference type="RefSeq" id="WP_043413406.1">
    <property type="nucleotide sequence ID" value="NZ_CP092427.2"/>
</dbReference>